<organism evidence="8 9">
    <name type="scientific">Actinophytocola oryzae</name>
    <dbReference type="NCBI Taxonomy" id="502181"/>
    <lineage>
        <taxon>Bacteria</taxon>
        <taxon>Bacillati</taxon>
        <taxon>Actinomycetota</taxon>
        <taxon>Actinomycetes</taxon>
        <taxon>Pseudonocardiales</taxon>
        <taxon>Pseudonocardiaceae</taxon>
    </lineage>
</organism>
<dbReference type="InterPro" id="IPR050171">
    <property type="entry name" value="MFS_Transporters"/>
</dbReference>
<dbReference type="AlphaFoldDB" id="A0A4R7VD68"/>
<dbReference type="GO" id="GO:0022857">
    <property type="term" value="F:transmembrane transporter activity"/>
    <property type="evidence" value="ECO:0007669"/>
    <property type="project" value="InterPro"/>
</dbReference>
<evidence type="ECO:0000256" key="1">
    <source>
        <dbReference type="ARBA" id="ARBA00004651"/>
    </source>
</evidence>
<dbReference type="PANTHER" id="PTHR23517:SF2">
    <property type="entry name" value="MULTIDRUG RESISTANCE PROTEIN MDTH"/>
    <property type="match status" value="1"/>
</dbReference>
<feature type="transmembrane region" description="Helical" evidence="7">
    <location>
        <begin position="260"/>
        <end position="282"/>
    </location>
</feature>
<feature type="transmembrane region" description="Helical" evidence="7">
    <location>
        <begin position="125"/>
        <end position="149"/>
    </location>
</feature>
<evidence type="ECO:0000256" key="5">
    <source>
        <dbReference type="ARBA" id="ARBA00022989"/>
    </source>
</evidence>
<comment type="subcellular location">
    <subcellularLocation>
        <location evidence="1">Cell membrane</location>
        <topology evidence="1">Multi-pass membrane protein</topology>
    </subcellularLocation>
</comment>
<keyword evidence="4 7" id="KW-0812">Transmembrane</keyword>
<protein>
    <submittedName>
        <fullName evidence="8">MFS transporter</fullName>
    </submittedName>
</protein>
<feature type="transmembrane region" description="Helical" evidence="7">
    <location>
        <begin position="197"/>
        <end position="221"/>
    </location>
</feature>
<feature type="transmembrane region" description="Helical" evidence="7">
    <location>
        <begin position="351"/>
        <end position="370"/>
    </location>
</feature>
<dbReference type="GO" id="GO:0005886">
    <property type="term" value="C:plasma membrane"/>
    <property type="evidence" value="ECO:0007669"/>
    <property type="project" value="UniProtKB-SubCell"/>
</dbReference>
<evidence type="ECO:0000256" key="2">
    <source>
        <dbReference type="ARBA" id="ARBA00022448"/>
    </source>
</evidence>
<comment type="caution">
    <text evidence="8">The sequence shown here is derived from an EMBL/GenBank/DDBJ whole genome shotgun (WGS) entry which is preliminary data.</text>
</comment>
<keyword evidence="9" id="KW-1185">Reference proteome</keyword>
<gene>
    <name evidence="8" type="ORF">CLV71_110111</name>
</gene>
<dbReference type="RefSeq" id="WP_133905447.1">
    <property type="nucleotide sequence ID" value="NZ_SOCP01000010.1"/>
</dbReference>
<sequence>MVFLLVALGIDNVGSGLFLPMTIVYATRVVGLPLAAAGVTVTVGTLVGLLVPPLAGRLVDRVGPRPVVIASQVLQACGALGFVGAGGAGGLALTVCLLAAGQQLFYSSLFALLSDVVGDRPKDRPFAVVAMVRSACFGLGGLLAAWLLSVGALRVAPLVNVVSFVVCAVILAVFVRAPHAVVEADRGGRVSGQFLRLVLLTGLVAVGLDFFLVGIPVFVLGLGAPSWLPGVILALNTVVTSTCGTLAVRLTQRFARTTALAVAAVFLVAWCGLCLAATAVPLGWRPAWLLGSALVVAVSGVLFGSRVNALAVALAPAATRGRHLAAFQYAFTVAGVLAPAVVALFDLGVWAPWVVVALCASVGAFGLQAFGRGLPDEVVRPSTVPAR</sequence>
<dbReference type="InterPro" id="IPR036259">
    <property type="entry name" value="MFS_trans_sf"/>
</dbReference>
<dbReference type="PANTHER" id="PTHR23517">
    <property type="entry name" value="RESISTANCE PROTEIN MDTM, PUTATIVE-RELATED-RELATED"/>
    <property type="match status" value="1"/>
</dbReference>
<feature type="transmembrane region" description="Helical" evidence="7">
    <location>
        <begin position="67"/>
        <end position="85"/>
    </location>
</feature>
<proteinExistence type="predicted"/>
<keyword evidence="2" id="KW-0813">Transport</keyword>
<evidence type="ECO:0000256" key="7">
    <source>
        <dbReference type="SAM" id="Phobius"/>
    </source>
</evidence>
<evidence type="ECO:0000313" key="8">
    <source>
        <dbReference type="EMBL" id="TDV46928.1"/>
    </source>
</evidence>
<dbReference type="Pfam" id="PF07690">
    <property type="entry name" value="MFS_1"/>
    <property type="match status" value="1"/>
</dbReference>
<feature type="transmembrane region" description="Helical" evidence="7">
    <location>
        <begin position="227"/>
        <end position="248"/>
    </location>
</feature>
<dbReference type="Proteomes" id="UP000294927">
    <property type="component" value="Unassembled WGS sequence"/>
</dbReference>
<keyword evidence="6 7" id="KW-0472">Membrane</keyword>
<feature type="transmembrane region" description="Helical" evidence="7">
    <location>
        <begin position="288"/>
        <end position="314"/>
    </location>
</feature>
<evidence type="ECO:0000313" key="9">
    <source>
        <dbReference type="Proteomes" id="UP000294927"/>
    </source>
</evidence>
<evidence type="ECO:0000256" key="3">
    <source>
        <dbReference type="ARBA" id="ARBA00022475"/>
    </source>
</evidence>
<keyword evidence="3" id="KW-1003">Cell membrane</keyword>
<name>A0A4R7VD68_9PSEU</name>
<accession>A0A4R7VD68</accession>
<dbReference type="EMBL" id="SOCP01000010">
    <property type="protein sequence ID" value="TDV46928.1"/>
    <property type="molecule type" value="Genomic_DNA"/>
</dbReference>
<evidence type="ECO:0000256" key="4">
    <source>
        <dbReference type="ARBA" id="ARBA00022692"/>
    </source>
</evidence>
<dbReference type="SUPFAM" id="SSF103473">
    <property type="entry name" value="MFS general substrate transporter"/>
    <property type="match status" value="1"/>
</dbReference>
<dbReference type="Gene3D" id="1.20.1250.20">
    <property type="entry name" value="MFS general substrate transporter like domains"/>
    <property type="match status" value="1"/>
</dbReference>
<feature type="transmembrane region" description="Helical" evidence="7">
    <location>
        <begin position="326"/>
        <end position="345"/>
    </location>
</feature>
<dbReference type="InterPro" id="IPR011701">
    <property type="entry name" value="MFS"/>
</dbReference>
<keyword evidence="5 7" id="KW-1133">Transmembrane helix</keyword>
<dbReference type="OrthoDB" id="4109786at2"/>
<feature type="transmembrane region" description="Helical" evidence="7">
    <location>
        <begin position="155"/>
        <end position="177"/>
    </location>
</feature>
<feature type="transmembrane region" description="Helical" evidence="7">
    <location>
        <begin position="91"/>
        <end position="113"/>
    </location>
</feature>
<feature type="transmembrane region" description="Helical" evidence="7">
    <location>
        <begin position="32"/>
        <end position="55"/>
    </location>
</feature>
<evidence type="ECO:0000256" key="6">
    <source>
        <dbReference type="ARBA" id="ARBA00023136"/>
    </source>
</evidence>
<reference evidence="8 9" key="1">
    <citation type="submission" date="2019-03" db="EMBL/GenBank/DDBJ databases">
        <title>Genomic Encyclopedia of Archaeal and Bacterial Type Strains, Phase II (KMG-II): from individual species to whole genera.</title>
        <authorList>
            <person name="Goeker M."/>
        </authorList>
    </citation>
    <scope>NUCLEOTIDE SEQUENCE [LARGE SCALE GENOMIC DNA]</scope>
    <source>
        <strain evidence="8 9">DSM 45499</strain>
    </source>
</reference>